<reference evidence="4 5" key="1">
    <citation type="submission" date="2023-09" db="EMBL/GenBank/DDBJ databases">
        <title>Nesidiocoris tenuis whole genome shotgun sequence.</title>
        <authorList>
            <person name="Shibata T."/>
            <person name="Shimoda M."/>
            <person name="Kobayashi T."/>
            <person name="Uehara T."/>
        </authorList>
    </citation>
    <scope>NUCLEOTIDE SEQUENCE [LARGE SCALE GENOMIC DNA]</scope>
    <source>
        <strain evidence="4 5">Japan</strain>
    </source>
</reference>
<gene>
    <name evidence="4" type="ORF">NTJ_02855</name>
</gene>
<dbReference type="InterPro" id="IPR036291">
    <property type="entry name" value="NAD(P)-bd_dom_sf"/>
</dbReference>
<dbReference type="Pfam" id="PF03446">
    <property type="entry name" value="NAD_binding_2"/>
    <property type="match status" value="1"/>
</dbReference>
<dbReference type="PANTHER" id="PTHR43580:SF2">
    <property type="entry name" value="CYTOKINE-LIKE NUCLEAR FACTOR N-PAC"/>
    <property type="match status" value="1"/>
</dbReference>
<comment type="similarity">
    <text evidence="1">Belongs to the HIBADH-related family. NP60 subfamily.</text>
</comment>
<protein>
    <submittedName>
        <fullName evidence="4">Glyoxylate reductase 1 homolog (Arabidopsis)</fullName>
    </submittedName>
</protein>
<name>A0ABN7ADE1_9HEMI</name>
<feature type="compositionally biased region" description="Polar residues" evidence="2">
    <location>
        <begin position="1"/>
        <end position="10"/>
    </location>
</feature>
<dbReference type="InterPro" id="IPR008927">
    <property type="entry name" value="6-PGluconate_DH-like_C_sf"/>
</dbReference>
<dbReference type="EMBL" id="AP028910">
    <property type="protein sequence ID" value="BES90048.1"/>
    <property type="molecule type" value="Genomic_DNA"/>
</dbReference>
<evidence type="ECO:0000256" key="2">
    <source>
        <dbReference type="SAM" id="MobiDB-lite"/>
    </source>
</evidence>
<organism evidence="4 5">
    <name type="scientific">Nesidiocoris tenuis</name>
    <dbReference type="NCBI Taxonomy" id="355587"/>
    <lineage>
        <taxon>Eukaryota</taxon>
        <taxon>Metazoa</taxon>
        <taxon>Ecdysozoa</taxon>
        <taxon>Arthropoda</taxon>
        <taxon>Hexapoda</taxon>
        <taxon>Insecta</taxon>
        <taxon>Pterygota</taxon>
        <taxon>Neoptera</taxon>
        <taxon>Paraneoptera</taxon>
        <taxon>Hemiptera</taxon>
        <taxon>Heteroptera</taxon>
        <taxon>Panheteroptera</taxon>
        <taxon>Cimicomorpha</taxon>
        <taxon>Miridae</taxon>
        <taxon>Dicyphina</taxon>
        <taxon>Nesidiocoris</taxon>
    </lineage>
</organism>
<keyword evidence="5" id="KW-1185">Reference proteome</keyword>
<evidence type="ECO:0000259" key="3">
    <source>
        <dbReference type="Pfam" id="PF03446"/>
    </source>
</evidence>
<feature type="region of interest" description="Disordered" evidence="2">
    <location>
        <begin position="1"/>
        <end position="21"/>
    </location>
</feature>
<dbReference type="SUPFAM" id="SSF51735">
    <property type="entry name" value="NAD(P)-binding Rossmann-fold domains"/>
    <property type="match status" value="1"/>
</dbReference>
<dbReference type="Gene3D" id="1.10.1040.10">
    <property type="entry name" value="N-(1-d-carboxylethyl)-l-norvaline Dehydrogenase, domain 2"/>
    <property type="match status" value="1"/>
</dbReference>
<evidence type="ECO:0000313" key="4">
    <source>
        <dbReference type="EMBL" id="BES90048.1"/>
    </source>
</evidence>
<dbReference type="InterPro" id="IPR051265">
    <property type="entry name" value="HIBADH-related_NP60_sf"/>
</dbReference>
<accession>A0ABN7ADE1</accession>
<dbReference type="SUPFAM" id="SSF48179">
    <property type="entry name" value="6-phosphogluconate dehydrogenase C-terminal domain-like"/>
    <property type="match status" value="1"/>
</dbReference>
<sequence length="392" mass="42875">MRTSRKSTVPASGAKGAEDSSSSMALTRRVIATRFVQDTSAGINDCRITSLPARSPNFVGSRIFPVDNHTIAEAIQRDSRRTPRSQALQDASALITWGVSSSTQAFGFLGLGLLAQHLVKNLLKSYQTIHLWDKNLDTMLEFRQMGAHCHASAISVVEACDIVFCCLENDASVQDIFFGVRGILKAFNSTRAYVEMTPLDPGLMKRISTAVVRKRARFLNLQLIGTTNEAENGGMVAVTSGNESLYDDISSCLAAMCYVSYYIGDNNRATAMAIILRMSMSSQLVALTEMMSVADRLGFELPTMHHVLEHTNIFNEFTDLNTKNIININFNSPSTQLLTMTRHAQQAVRLAEIIGHQLPGGSAVAETLKFAVSRGFGRDDATAAFLPARFGY</sequence>
<dbReference type="InterPro" id="IPR013328">
    <property type="entry name" value="6PGD_dom2"/>
</dbReference>
<proteinExistence type="inferred from homology"/>
<feature type="domain" description="6-phosphogluconate dehydrogenase NADP-binding" evidence="3">
    <location>
        <begin position="106"/>
        <end position="264"/>
    </location>
</feature>
<dbReference type="Proteomes" id="UP001307889">
    <property type="component" value="Chromosome 2"/>
</dbReference>
<evidence type="ECO:0000313" key="5">
    <source>
        <dbReference type="Proteomes" id="UP001307889"/>
    </source>
</evidence>
<dbReference type="InterPro" id="IPR006115">
    <property type="entry name" value="6PGDH_NADP-bd"/>
</dbReference>
<evidence type="ECO:0000256" key="1">
    <source>
        <dbReference type="ARBA" id="ARBA00007598"/>
    </source>
</evidence>
<dbReference type="Gene3D" id="3.40.50.720">
    <property type="entry name" value="NAD(P)-binding Rossmann-like Domain"/>
    <property type="match status" value="1"/>
</dbReference>
<dbReference type="PANTHER" id="PTHR43580">
    <property type="entry name" value="OXIDOREDUCTASE GLYR1-RELATED"/>
    <property type="match status" value="1"/>
</dbReference>